<accession>A0A0W8IID1</accession>
<dbReference type="CDD" id="cd16917">
    <property type="entry name" value="HATPase_UhpB-NarQ-NarX-like"/>
    <property type="match status" value="1"/>
</dbReference>
<evidence type="ECO:0000256" key="7">
    <source>
        <dbReference type="ARBA" id="ARBA00022840"/>
    </source>
</evidence>
<dbReference type="AlphaFoldDB" id="A0A0W8IID1"/>
<dbReference type="PANTHER" id="PTHR24421">
    <property type="entry name" value="NITRATE/NITRITE SENSOR PROTEIN NARX-RELATED"/>
    <property type="match status" value="1"/>
</dbReference>
<evidence type="ECO:0000256" key="3">
    <source>
        <dbReference type="ARBA" id="ARBA00022553"/>
    </source>
</evidence>
<evidence type="ECO:0000256" key="6">
    <source>
        <dbReference type="ARBA" id="ARBA00022777"/>
    </source>
</evidence>
<evidence type="ECO:0000313" key="12">
    <source>
        <dbReference type="Proteomes" id="UP000054023"/>
    </source>
</evidence>
<keyword evidence="3" id="KW-0597">Phosphoprotein</keyword>
<dbReference type="Gene3D" id="3.30.565.10">
    <property type="entry name" value="Histidine kinase-like ATPase, C-terminal domain"/>
    <property type="match status" value="1"/>
</dbReference>
<dbReference type="GO" id="GO:0005524">
    <property type="term" value="F:ATP binding"/>
    <property type="evidence" value="ECO:0007669"/>
    <property type="project" value="UniProtKB-KW"/>
</dbReference>
<feature type="transmembrane region" description="Helical" evidence="9">
    <location>
        <begin position="41"/>
        <end position="61"/>
    </location>
</feature>
<dbReference type="InterPro" id="IPR011712">
    <property type="entry name" value="Sig_transdc_His_kin_sub3_dim/P"/>
</dbReference>
<keyword evidence="12" id="KW-1185">Reference proteome</keyword>
<feature type="transmembrane region" description="Helical" evidence="9">
    <location>
        <begin position="179"/>
        <end position="200"/>
    </location>
</feature>
<comment type="catalytic activity">
    <reaction evidence="1">
        <text>ATP + protein L-histidine = ADP + protein N-phospho-L-histidine.</text>
        <dbReference type="EC" id="2.7.13.3"/>
    </reaction>
</comment>
<evidence type="ECO:0000256" key="4">
    <source>
        <dbReference type="ARBA" id="ARBA00022679"/>
    </source>
</evidence>
<protein>
    <recommendedName>
        <fullName evidence="2">histidine kinase</fullName>
        <ecNumber evidence="2">2.7.13.3</ecNumber>
    </recommendedName>
</protein>
<dbReference type="GO" id="GO:0000155">
    <property type="term" value="F:phosphorelay sensor kinase activity"/>
    <property type="evidence" value="ECO:0007669"/>
    <property type="project" value="InterPro"/>
</dbReference>
<keyword evidence="5" id="KW-0547">Nucleotide-binding</keyword>
<evidence type="ECO:0000313" key="11">
    <source>
        <dbReference type="EMBL" id="KUG59657.1"/>
    </source>
</evidence>
<keyword evidence="9" id="KW-0472">Membrane</keyword>
<dbReference type="GO" id="GO:0016020">
    <property type="term" value="C:membrane"/>
    <property type="evidence" value="ECO:0007669"/>
    <property type="project" value="InterPro"/>
</dbReference>
<feature type="transmembrane region" description="Helical" evidence="9">
    <location>
        <begin position="129"/>
        <end position="148"/>
    </location>
</feature>
<dbReference type="STRING" id="317018.AVL63_11095"/>
<dbReference type="EC" id="2.7.13.3" evidence="2"/>
<feature type="transmembrane region" description="Helical" evidence="9">
    <location>
        <begin position="91"/>
        <end position="109"/>
    </location>
</feature>
<sequence>MITPSLTESPAAQAMPPGFEDLAIVRGRGVRGWFRRHPKTMNAVVIGVYVLLTLWVYPYAFYDLGSGALWLLPGYAVIVAALCFRRSHPLSVLALVALAEAALLLFYPWQGVQMWGLCFAAYAVALQRGLLVGLITGLPACVLGYLSFLRTEIWTERHGPSWWMENYYDPMGLSEFESLSILAVMMFFTVGISAGIGAAVRRGRSHEQEVLEWARRNQELAQVAERNRIAREMHDVIAHSLSVMISLADGARIVARKDPHRAGEVLEELSGTGRTALGDMRRVIGVLREGQDVGAARRPIGESLEELYENFRQAGLPLTVSLTGPSLPEDAGFGLTVHRILQESLTNVLRYGRQVTDVSVQIEHRPGPEPSESRRLSAQGLSAADQAALGMPSCGQVVLTVTDDGVHPAQGERRESVGSGQGIHGMSERAGFYNGSVYAGPAPRRGWRVRAVLEPPQKG</sequence>
<evidence type="ECO:0000256" key="2">
    <source>
        <dbReference type="ARBA" id="ARBA00012438"/>
    </source>
</evidence>
<name>A0A0W8IID1_9MICC</name>
<keyword evidence="7" id="KW-0067">ATP-binding</keyword>
<dbReference type="GO" id="GO:0046983">
    <property type="term" value="F:protein dimerization activity"/>
    <property type="evidence" value="ECO:0007669"/>
    <property type="project" value="InterPro"/>
</dbReference>
<dbReference type="Proteomes" id="UP000054023">
    <property type="component" value="Unassembled WGS sequence"/>
</dbReference>
<keyword evidence="9" id="KW-1133">Transmembrane helix</keyword>
<evidence type="ECO:0000259" key="10">
    <source>
        <dbReference type="Pfam" id="PF07730"/>
    </source>
</evidence>
<dbReference type="Pfam" id="PF07730">
    <property type="entry name" value="HisKA_3"/>
    <property type="match status" value="1"/>
</dbReference>
<comment type="caution">
    <text evidence="11">The sequence shown here is derived from an EMBL/GenBank/DDBJ whole genome shotgun (WGS) entry which is preliminary data.</text>
</comment>
<evidence type="ECO:0000256" key="8">
    <source>
        <dbReference type="ARBA" id="ARBA00023012"/>
    </source>
</evidence>
<dbReference type="RefSeq" id="WP_232301700.1">
    <property type="nucleotide sequence ID" value="NZ_LQBM01000002.1"/>
</dbReference>
<evidence type="ECO:0000256" key="1">
    <source>
        <dbReference type="ARBA" id="ARBA00000085"/>
    </source>
</evidence>
<keyword evidence="4" id="KW-0808">Transferase</keyword>
<reference evidence="12" key="1">
    <citation type="submission" date="2015-12" db="EMBL/GenBank/DDBJ databases">
        <authorList>
            <person name="Nair G.R."/>
            <person name="Kaur G."/>
            <person name="Mayilraj S."/>
        </authorList>
    </citation>
    <scope>NUCLEOTIDE SEQUENCE [LARGE SCALE GENOMIC DNA]</scope>
    <source>
        <strain evidence="12">CD08_7</strain>
    </source>
</reference>
<dbReference type="InterPro" id="IPR050482">
    <property type="entry name" value="Sensor_HK_TwoCompSys"/>
</dbReference>
<evidence type="ECO:0000256" key="9">
    <source>
        <dbReference type="SAM" id="Phobius"/>
    </source>
</evidence>
<keyword evidence="6" id="KW-0418">Kinase</keyword>
<dbReference type="InterPro" id="IPR036890">
    <property type="entry name" value="HATPase_C_sf"/>
</dbReference>
<feature type="transmembrane region" description="Helical" evidence="9">
    <location>
        <begin position="67"/>
        <end position="84"/>
    </location>
</feature>
<gene>
    <name evidence="11" type="ORF">AVL63_11095</name>
</gene>
<dbReference type="SUPFAM" id="SSF55874">
    <property type="entry name" value="ATPase domain of HSP90 chaperone/DNA topoisomerase II/histidine kinase"/>
    <property type="match status" value="1"/>
</dbReference>
<dbReference type="EMBL" id="LQBM01000002">
    <property type="protein sequence ID" value="KUG59657.1"/>
    <property type="molecule type" value="Genomic_DNA"/>
</dbReference>
<organism evidence="11 12">
    <name type="scientific">Nesterenkonia jeotgali</name>
    <dbReference type="NCBI Taxonomy" id="317018"/>
    <lineage>
        <taxon>Bacteria</taxon>
        <taxon>Bacillati</taxon>
        <taxon>Actinomycetota</taxon>
        <taxon>Actinomycetes</taxon>
        <taxon>Micrococcales</taxon>
        <taxon>Micrococcaceae</taxon>
        <taxon>Nesterenkonia</taxon>
    </lineage>
</organism>
<keyword evidence="8" id="KW-0902">Two-component regulatory system</keyword>
<dbReference type="Gene3D" id="1.20.5.1930">
    <property type="match status" value="1"/>
</dbReference>
<dbReference type="PANTHER" id="PTHR24421:SF10">
    <property type="entry name" value="NITRATE_NITRITE SENSOR PROTEIN NARQ"/>
    <property type="match status" value="1"/>
</dbReference>
<evidence type="ECO:0000256" key="5">
    <source>
        <dbReference type="ARBA" id="ARBA00022741"/>
    </source>
</evidence>
<keyword evidence="9" id="KW-0812">Transmembrane</keyword>
<feature type="domain" description="Signal transduction histidine kinase subgroup 3 dimerisation and phosphoacceptor" evidence="10">
    <location>
        <begin position="225"/>
        <end position="291"/>
    </location>
</feature>
<proteinExistence type="predicted"/>